<name>A0AA39MDF3_9BILA</name>
<reference evidence="3" key="1">
    <citation type="submission" date="2023-06" db="EMBL/GenBank/DDBJ databases">
        <title>Genomic analysis of the entomopathogenic nematode Steinernema hermaphroditum.</title>
        <authorList>
            <person name="Schwarz E.M."/>
            <person name="Heppert J.K."/>
            <person name="Baniya A."/>
            <person name="Schwartz H.T."/>
            <person name="Tan C.-H."/>
            <person name="Antoshechkin I."/>
            <person name="Sternberg P.W."/>
            <person name="Goodrich-Blair H."/>
            <person name="Dillman A.R."/>
        </authorList>
    </citation>
    <scope>NUCLEOTIDE SEQUENCE</scope>
    <source>
        <strain evidence="3">PS9179</strain>
        <tissue evidence="3">Whole animal</tissue>
    </source>
</reference>
<feature type="region of interest" description="Disordered" evidence="2">
    <location>
        <begin position="332"/>
        <end position="381"/>
    </location>
</feature>
<evidence type="ECO:0000256" key="1">
    <source>
        <dbReference type="SAM" id="Coils"/>
    </source>
</evidence>
<protein>
    <submittedName>
        <fullName evidence="3">Uncharacterized protein</fullName>
    </submittedName>
</protein>
<feature type="compositionally biased region" description="Polar residues" evidence="2">
    <location>
        <begin position="109"/>
        <end position="119"/>
    </location>
</feature>
<evidence type="ECO:0000256" key="2">
    <source>
        <dbReference type="SAM" id="MobiDB-lite"/>
    </source>
</evidence>
<keyword evidence="4" id="KW-1185">Reference proteome</keyword>
<evidence type="ECO:0000313" key="3">
    <source>
        <dbReference type="EMBL" id="KAK0429440.1"/>
    </source>
</evidence>
<dbReference type="EMBL" id="JAUCMV010000001">
    <property type="protein sequence ID" value="KAK0429440.1"/>
    <property type="molecule type" value="Genomic_DNA"/>
</dbReference>
<comment type="caution">
    <text evidence="3">The sequence shown here is derived from an EMBL/GenBank/DDBJ whole genome shotgun (WGS) entry which is preliminary data.</text>
</comment>
<gene>
    <name evidence="3" type="ORF">QR680_011382</name>
</gene>
<evidence type="ECO:0000313" key="4">
    <source>
        <dbReference type="Proteomes" id="UP001175271"/>
    </source>
</evidence>
<proteinExistence type="predicted"/>
<accession>A0AA39MDF3</accession>
<feature type="region of interest" description="Disordered" evidence="2">
    <location>
        <begin position="49"/>
        <end position="197"/>
    </location>
</feature>
<dbReference type="Proteomes" id="UP001175271">
    <property type="component" value="Unassembled WGS sequence"/>
</dbReference>
<feature type="compositionally biased region" description="Basic and acidic residues" evidence="2">
    <location>
        <begin position="355"/>
        <end position="372"/>
    </location>
</feature>
<sequence>MSWLREKFGLRKKDKENGDPNITRCKERYSVRGPVWDNSCNLDTSSYRNSVTSDLRSKPLPPAPYSIVTEPKTTKATRSCPGGTNDYSYQPPISRHYPPSEAPMPPPRNFNQSKLNETQQSEREHRYANISMHSNYRSHRSHRGYGPRGTSEYESGSNDPSPTIAYYPRNDRRSERRQRVMIDANTSNSEYDSEAEDPYTSLKYANKCLEKENARLRRKRHESKEHMFAQVQLNEQMQDKINRLHSQCAELKEKLRRQHDDFQKKLRLVEEENNLLRGRLEMVNRQRHHAMPPMAPIPGMTTVESRSTITGAGEALCSRSTSNTDLMNMESDARIHSSSSATPPIRDDDYDEDETKNFRQSDDEDVVERPRSEQSPVNSDCDDFNGNELGHHGSCVLTDEDDAHNANTVIVQPVVAAMRTPAVGRSPLRRSYSETDIKTKRNSAIVQETIVEQKEEPIYISSVDPIMAGYSSSFSSDEDKARAALLWQQLSHKGSVVRNPRRRKAISQRNFRCFGPNERAAISSFDYLQDLSTDISCLEATPGQSPDFK</sequence>
<feature type="region of interest" description="Disordered" evidence="2">
    <location>
        <begin position="1"/>
        <end position="23"/>
    </location>
</feature>
<feature type="compositionally biased region" description="Polar residues" evidence="2">
    <location>
        <begin position="152"/>
        <end position="161"/>
    </location>
</feature>
<dbReference type="AlphaFoldDB" id="A0AA39MDF3"/>
<feature type="compositionally biased region" description="Basic residues" evidence="2">
    <location>
        <begin position="136"/>
        <end position="145"/>
    </location>
</feature>
<organism evidence="3 4">
    <name type="scientific">Steinernema hermaphroditum</name>
    <dbReference type="NCBI Taxonomy" id="289476"/>
    <lineage>
        <taxon>Eukaryota</taxon>
        <taxon>Metazoa</taxon>
        <taxon>Ecdysozoa</taxon>
        <taxon>Nematoda</taxon>
        <taxon>Chromadorea</taxon>
        <taxon>Rhabditida</taxon>
        <taxon>Tylenchina</taxon>
        <taxon>Panagrolaimomorpha</taxon>
        <taxon>Strongyloidoidea</taxon>
        <taxon>Steinernematidae</taxon>
        <taxon>Steinernema</taxon>
    </lineage>
</organism>
<keyword evidence="1" id="KW-0175">Coiled coil</keyword>
<feature type="coiled-coil region" evidence="1">
    <location>
        <begin position="199"/>
        <end position="286"/>
    </location>
</feature>
<feature type="compositionally biased region" description="Basic and acidic residues" evidence="2">
    <location>
        <begin position="169"/>
        <end position="180"/>
    </location>
</feature>